<dbReference type="eggNOG" id="COG5578">
    <property type="taxonomic scope" value="Bacteria"/>
</dbReference>
<dbReference type="PATRIC" id="fig|888064.11.peg.1618"/>
<dbReference type="InterPro" id="IPR006938">
    <property type="entry name" value="DUF624"/>
</dbReference>
<evidence type="ECO:0008006" key="4">
    <source>
        <dbReference type="Google" id="ProtNLM"/>
    </source>
</evidence>
<organism evidence="2 3">
    <name type="scientific">Enterococcus italicus (strain DSM 15952 / CCUG 50447 / LMG 22039 / TP 1.5)</name>
    <dbReference type="NCBI Taxonomy" id="888064"/>
    <lineage>
        <taxon>Bacteria</taxon>
        <taxon>Bacillati</taxon>
        <taxon>Bacillota</taxon>
        <taxon>Bacilli</taxon>
        <taxon>Lactobacillales</taxon>
        <taxon>Enterococcaceae</taxon>
        <taxon>Enterococcus</taxon>
    </lineage>
</organism>
<gene>
    <name evidence="2" type="ORF">HMPREF9088_1387</name>
</gene>
<accession>E6LG97</accession>
<keyword evidence="1" id="KW-0472">Membrane</keyword>
<protein>
    <recommendedName>
        <fullName evidence="4">DUF624 domain-containing protein</fullName>
    </recommendedName>
</protein>
<dbReference type="STRING" id="888064.HMPREF9088_1387"/>
<sequence length="205" mass="23728">MFHPDSPLMKVLTWLSQLVEIQFWWVIGVLRGFIIAGIFPATFAMFATSRSLIRGGETFSIRKKFFESYKQDFKNANLVGYFWLAIEILVVVNFRSSLLLSGTIGTAFFWISYAVVVVWSLVGIYTIPVYSQFDIPLKELFRHVIVVMLSSPIHTLAMFIIFFIISWLIKKSLILLFLIAFAAVCDLIMRIANHRFKKIEKKITR</sequence>
<feature type="transmembrane region" description="Helical" evidence="1">
    <location>
        <begin position="78"/>
        <end position="95"/>
    </location>
</feature>
<name>E6LG97_ENTI1</name>
<evidence type="ECO:0000313" key="3">
    <source>
        <dbReference type="Proteomes" id="UP000010296"/>
    </source>
</evidence>
<evidence type="ECO:0000313" key="2">
    <source>
        <dbReference type="EMBL" id="EFU73784.1"/>
    </source>
</evidence>
<keyword evidence="1" id="KW-1133">Transmembrane helix</keyword>
<feature type="transmembrane region" description="Helical" evidence="1">
    <location>
        <begin position="107"/>
        <end position="128"/>
    </location>
</feature>
<dbReference type="HOGENOM" id="CLU_081578_4_0_9"/>
<reference evidence="2 3" key="1">
    <citation type="submission" date="2010-12" db="EMBL/GenBank/DDBJ databases">
        <authorList>
            <person name="Muzny D."/>
            <person name="Qin X."/>
            <person name="Deng J."/>
            <person name="Jiang H."/>
            <person name="Liu Y."/>
            <person name="Qu J."/>
            <person name="Song X.-Z."/>
            <person name="Zhang L."/>
            <person name="Thornton R."/>
            <person name="Coyle M."/>
            <person name="Francisco L."/>
            <person name="Jackson L."/>
            <person name="Javaid M."/>
            <person name="Korchina V."/>
            <person name="Kovar C."/>
            <person name="Mata R."/>
            <person name="Mathew T."/>
            <person name="Ngo R."/>
            <person name="Nguyen L."/>
            <person name="Nguyen N."/>
            <person name="Okwuonu G."/>
            <person name="Ongeri F."/>
            <person name="Pham C."/>
            <person name="Simmons D."/>
            <person name="Wilczek-Boney K."/>
            <person name="Hale W."/>
            <person name="Jakkamsetti A."/>
            <person name="Pham P."/>
            <person name="Ruth R."/>
            <person name="San Lucas F."/>
            <person name="Warren J."/>
            <person name="Zhang J."/>
            <person name="Zhao Z."/>
            <person name="Zhou C."/>
            <person name="Zhu D."/>
            <person name="Lee S."/>
            <person name="Bess C."/>
            <person name="Blankenburg K."/>
            <person name="Forbes L."/>
            <person name="Fu Q."/>
            <person name="Gubbala S."/>
            <person name="Hirani K."/>
            <person name="Jayaseelan J.C."/>
            <person name="Lara F."/>
            <person name="Munidasa M."/>
            <person name="Palculict T."/>
            <person name="Patil S."/>
            <person name="Pu L.-L."/>
            <person name="Saada N."/>
            <person name="Tang L."/>
            <person name="Weissenberger G."/>
            <person name="Zhu Y."/>
            <person name="Hemphill L."/>
            <person name="Shang Y."/>
            <person name="Youmans B."/>
            <person name="Ayvaz T."/>
            <person name="Ross M."/>
            <person name="Santibanez J."/>
            <person name="Aqrawi P."/>
            <person name="Gross S."/>
            <person name="Joshi V."/>
            <person name="Fowler G."/>
            <person name="Nazareth L."/>
            <person name="Reid J."/>
            <person name="Worley K."/>
            <person name="Petrosino J."/>
            <person name="Highlander S."/>
            <person name="Gibbs R."/>
        </authorList>
    </citation>
    <scope>NUCLEOTIDE SEQUENCE [LARGE SCALE GENOMIC DNA]</scope>
    <source>
        <strain evidence="3">DSM 15952 / CCUG 50447 / LMG 22039 / TP 1.5</strain>
    </source>
</reference>
<feature type="transmembrane region" description="Helical" evidence="1">
    <location>
        <begin position="173"/>
        <end position="192"/>
    </location>
</feature>
<proteinExistence type="predicted"/>
<feature type="transmembrane region" description="Helical" evidence="1">
    <location>
        <begin position="23"/>
        <end position="46"/>
    </location>
</feature>
<comment type="caution">
    <text evidence="2">The sequence shown here is derived from an EMBL/GenBank/DDBJ whole genome shotgun (WGS) entry which is preliminary data.</text>
</comment>
<dbReference type="EMBL" id="AEPV01000050">
    <property type="protein sequence ID" value="EFU73784.1"/>
    <property type="molecule type" value="Genomic_DNA"/>
</dbReference>
<dbReference type="Proteomes" id="UP000010296">
    <property type="component" value="Unassembled WGS sequence"/>
</dbReference>
<keyword evidence="3" id="KW-1185">Reference proteome</keyword>
<evidence type="ECO:0000256" key="1">
    <source>
        <dbReference type="SAM" id="Phobius"/>
    </source>
</evidence>
<dbReference type="RefSeq" id="WP_007208403.1">
    <property type="nucleotide sequence ID" value="NZ_GL622241.1"/>
</dbReference>
<keyword evidence="1" id="KW-0812">Transmembrane</keyword>
<feature type="transmembrane region" description="Helical" evidence="1">
    <location>
        <begin position="140"/>
        <end position="167"/>
    </location>
</feature>
<dbReference type="Pfam" id="PF04854">
    <property type="entry name" value="DUF624"/>
    <property type="match status" value="1"/>
</dbReference>
<dbReference type="AlphaFoldDB" id="E6LG97"/>
<dbReference type="OrthoDB" id="2185447at2"/>